<dbReference type="PANTHER" id="PTHR24567">
    <property type="entry name" value="CRP FAMILY TRANSCRIPTIONAL REGULATORY PROTEIN"/>
    <property type="match status" value="1"/>
</dbReference>
<comment type="caution">
    <text evidence="7">The sequence shown here is derived from an EMBL/GenBank/DDBJ whole genome shotgun (WGS) entry which is preliminary data.</text>
</comment>
<dbReference type="InterPro" id="IPR036388">
    <property type="entry name" value="WH-like_DNA-bd_sf"/>
</dbReference>
<dbReference type="InterPro" id="IPR036390">
    <property type="entry name" value="WH_DNA-bd_sf"/>
</dbReference>
<dbReference type="Gene3D" id="2.60.120.10">
    <property type="entry name" value="Jelly Rolls"/>
    <property type="match status" value="1"/>
</dbReference>
<feature type="domain" description="HTH crp-type" evidence="6">
    <location>
        <begin position="148"/>
        <end position="217"/>
    </location>
</feature>
<dbReference type="RefSeq" id="WP_307226718.1">
    <property type="nucleotide sequence ID" value="NZ_JAUSTT010000003.1"/>
</dbReference>
<dbReference type="PROSITE" id="PS50042">
    <property type="entry name" value="CNMP_BINDING_3"/>
    <property type="match status" value="1"/>
</dbReference>
<dbReference type="PROSITE" id="PS51063">
    <property type="entry name" value="HTH_CRP_2"/>
    <property type="match status" value="1"/>
</dbReference>
<dbReference type="Proteomes" id="UP001223586">
    <property type="component" value="Unassembled WGS sequence"/>
</dbReference>
<evidence type="ECO:0000313" key="7">
    <source>
        <dbReference type="EMBL" id="MDQ0174877.1"/>
    </source>
</evidence>
<evidence type="ECO:0000256" key="3">
    <source>
        <dbReference type="ARBA" id="ARBA00023159"/>
    </source>
</evidence>
<evidence type="ECO:0000256" key="2">
    <source>
        <dbReference type="ARBA" id="ARBA00023125"/>
    </source>
</evidence>
<dbReference type="SMART" id="SM00100">
    <property type="entry name" value="cNMP"/>
    <property type="match status" value="1"/>
</dbReference>
<dbReference type="SMART" id="SM00419">
    <property type="entry name" value="HTH_CRP"/>
    <property type="match status" value="1"/>
</dbReference>
<keyword evidence="2" id="KW-0238">DNA-binding</keyword>
<dbReference type="Gene3D" id="1.10.10.10">
    <property type="entry name" value="Winged helix-like DNA-binding domain superfamily/Winged helix DNA-binding domain"/>
    <property type="match status" value="1"/>
</dbReference>
<name>A0ABT9WNL9_9BACI</name>
<keyword evidence="1" id="KW-0805">Transcription regulation</keyword>
<feature type="domain" description="Cyclic nucleotide-binding" evidence="5">
    <location>
        <begin position="14"/>
        <end position="134"/>
    </location>
</feature>
<dbReference type="SUPFAM" id="SSF51206">
    <property type="entry name" value="cAMP-binding domain-like"/>
    <property type="match status" value="1"/>
</dbReference>
<evidence type="ECO:0000256" key="4">
    <source>
        <dbReference type="ARBA" id="ARBA00023163"/>
    </source>
</evidence>
<evidence type="ECO:0000313" key="8">
    <source>
        <dbReference type="Proteomes" id="UP001223586"/>
    </source>
</evidence>
<dbReference type="InterPro" id="IPR018490">
    <property type="entry name" value="cNMP-bd_dom_sf"/>
</dbReference>
<dbReference type="Pfam" id="PF13545">
    <property type="entry name" value="HTH_Crp_2"/>
    <property type="match status" value="1"/>
</dbReference>
<dbReference type="CDD" id="cd00038">
    <property type="entry name" value="CAP_ED"/>
    <property type="match status" value="1"/>
</dbReference>
<evidence type="ECO:0000256" key="1">
    <source>
        <dbReference type="ARBA" id="ARBA00023015"/>
    </source>
</evidence>
<accession>A0ABT9WNL9</accession>
<dbReference type="PANTHER" id="PTHR24567:SF28">
    <property type="entry name" value="LISTERIOLYSIN REGULATORY PROTEIN"/>
    <property type="match status" value="1"/>
</dbReference>
<proteinExistence type="predicted"/>
<dbReference type="PRINTS" id="PR00034">
    <property type="entry name" value="HTHCRP"/>
</dbReference>
<organism evidence="7 8">
    <name type="scientific">Bacillus chungangensis</name>
    <dbReference type="NCBI Taxonomy" id="587633"/>
    <lineage>
        <taxon>Bacteria</taxon>
        <taxon>Bacillati</taxon>
        <taxon>Bacillota</taxon>
        <taxon>Bacilli</taxon>
        <taxon>Bacillales</taxon>
        <taxon>Bacillaceae</taxon>
        <taxon>Bacillus</taxon>
    </lineage>
</organism>
<dbReference type="Pfam" id="PF00027">
    <property type="entry name" value="cNMP_binding"/>
    <property type="match status" value="1"/>
</dbReference>
<keyword evidence="4" id="KW-0804">Transcription</keyword>
<dbReference type="InterPro" id="IPR050397">
    <property type="entry name" value="Env_Response_Regulators"/>
</dbReference>
<dbReference type="InterPro" id="IPR014710">
    <property type="entry name" value="RmlC-like_jellyroll"/>
</dbReference>
<dbReference type="SUPFAM" id="SSF46785">
    <property type="entry name" value="Winged helix' DNA-binding domain"/>
    <property type="match status" value="1"/>
</dbReference>
<keyword evidence="3" id="KW-0010">Activator</keyword>
<dbReference type="InterPro" id="IPR000595">
    <property type="entry name" value="cNMP-bd_dom"/>
</dbReference>
<evidence type="ECO:0000259" key="6">
    <source>
        <dbReference type="PROSITE" id="PS51063"/>
    </source>
</evidence>
<sequence>MSSSKKMCVSLVPIFNHLEEEEMKKIVELSNSKKYKKGEIIFRSGESENHLYIVHKGKVKIFRLTESGKEQFIRTMESGDFLGELSLFTKNKHNSFAEAMTDVEICVIERNDFQKLLYQFPAISLKVLEELSSRLESAEKLVSQLSSQDAEIRVASYLMELVDIHGKTEIMLPMSKKDLASYLGTTQETLSRKLSGFQQKGYIKQSGQRKIHIIDMAAIRQIIGSRDLRCKNSSR</sequence>
<gene>
    <name evidence="7" type="ORF">J2S08_000711</name>
</gene>
<keyword evidence="8" id="KW-1185">Reference proteome</keyword>
<protein>
    <submittedName>
        <fullName evidence="7">CRP/FNR family transcriptional regulator</fullName>
    </submittedName>
</protein>
<dbReference type="EMBL" id="JAUSTT010000003">
    <property type="protein sequence ID" value="MDQ0174877.1"/>
    <property type="molecule type" value="Genomic_DNA"/>
</dbReference>
<dbReference type="InterPro" id="IPR012318">
    <property type="entry name" value="HTH_CRP"/>
</dbReference>
<evidence type="ECO:0000259" key="5">
    <source>
        <dbReference type="PROSITE" id="PS50042"/>
    </source>
</evidence>
<reference evidence="7 8" key="1">
    <citation type="submission" date="2023-07" db="EMBL/GenBank/DDBJ databases">
        <title>Genomic Encyclopedia of Type Strains, Phase IV (KMG-IV): sequencing the most valuable type-strain genomes for metagenomic binning, comparative biology and taxonomic classification.</title>
        <authorList>
            <person name="Goeker M."/>
        </authorList>
    </citation>
    <scope>NUCLEOTIDE SEQUENCE [LARGE SCALE GENOMIC DNA]</scope>
    <source>
        <strain evidence="7 8">DSM 23837</strain>
    </source>
</reference>
<dbReference type="CDD" id="cd00092">
    <property type="entry name" value="HTH_CRP"/>
    <property type="match status" value="1"/>
</dbReference>